<organism evidence="1 2">
    <name type="scientific">Leptospira alstonii serovar Sichuan str. 79601</name>
    <dbReference type="NCBI Taxonomy" id="1218565"/>
    <lineage>
        <taxon>Bacteria</taxon>
        <taxon>Pseudomonadati</taxon>
        <taxon>Spirochaetota</taxon>
        <taxon>Spirochaetia</taxon>
        <taxon>Leptospirales</taxon>
        <taxon>Leptospiraceae</taxon>
        <taxon>Leptospira</taxon>
    </lineage>
</organism>
<dbReference type="EMBL" id="ANIK01000047">
    <property type="protein sequence ID" value="EMJ94639.1"/>
    <property type="molecule type" value="Genomic_DNA"/>
</dbReference>
<dbReference type="PATRIC" id="fig|1218565.3.peg.2363"/>
<evidence type="ECO:0000313" key="1">
    <source>
        <dbReference type="EMBL" id="EMJ94639.1"/>
    </source>
</evidence>
<dbReference type="Proteomes" id="UP000011988">
    <property type="component" value="Unassembled WGS sequence"/>
</dbReference>
<reference evidence="1 2" key="1">
    <citation type="submission" date="2013-01" db="EMBL/GenBank/DDBJ databases">
        <authorList>
            <person name="Harkins D.M."/>
            <person name="Durkin A.S."/>
            <person name="Brinkac L.M."/>
            <person name="Haft D.H."/>
            <person name="Selengut J.D."/>
            <person name="Sanka R."/>
            <person name="DePew J."/>
            <person name="Purushe J."/>
            <person name="Galloway R.L."/>
            <person name="Vinetz J.M."/>
            <person name="Sutton G.G."/>
            <person name="Nierman W.C."/>
            <person name="Fouts D.E."/>
        </authorList>
    </citation>
    <scope>NUCLEOTIDE SEQUENCE [LARGE SCALE GENOMIC DNA]</scope>
    <source>
        <strain evidence="1 2">79601</strain>
    </source>
</reference>
<protein>
    <submittedName>
        <fullName evidence="1">Uncharacterized protein</fullName>
    </submittedName>
</protein>
<gene>
    <name evidence="1" type="ORF">LEP1GSC194_0749</name>
</gene>
<proteinExistence type="predicted"/>
<evidence type="ECO:0000313" key="2">
    <source>
        <dbReference type="Proteomes" id="UP000011988"/>
    </source>
</evidence>
<accession>M6CSG0</accession>
<comment type="caution">
    <text evidence="1">The sequence shown here is derived from an EMBL/GenBank/DDBJ whole genome shotgun (WGS) entry which is preliminary data.</text>
</comment>
<sequence length="41" mass="4606">MDCIKADFSCPSISFFQTVQAFSFGENLELLSRQKCEKGIS</sequence>
<dbReference type="AlphaFoldDB" id="M6CSG0"/>
<name>M6CSG0_9LEPT</name>